<accession>A0A8H3GBH0</accession>
<reference evidence="1" key="1">
    <citation type="submission" date="2021-01" db="EMBL/GenBank/DDBJ databases">
        <authorList>
            <person name="Kaushik A."/>
        </authorList>
    </citation>
    <scope>NUCLEOTIDE SEQUENCE</scope>
    <source>
        <strain evidence="1">AG6-10EEA</strain>
    </source>
</reference>
<evidence type="ECO:0000313" key="1">
    <source>
        <dbReference type="EMBL" id="CAE6445539.1"/>
    </source>
</evidence>
<name>A0A8H3GBH0_9AGAM</name>
<comment type="caution">
    <text evidence="1">The sequence shown here is derived from an EMBL/GenBank/DDBJ whole genome shotgun (WGS) entry which is preliminary data.</text>
</comment>
<organism evidence="1 2">
    <name type="scientific">Rhizoctonia solani</name>
    <dbReference type="NCBI Taxonomy" id="456999"/>
    <lineage>
        <taxon>Eukaryota</taxon>
        <taxon>Fungi</taxon>
        <taxon>Dikarya</taxon>
        <taxon>Basidiomycota</taxon>
        <taxon>Agaricomycotina</taxon>
        <taxon>Agaricomycetes</taxon>
        <taxon>Cantharellales</taxon>
        <taxon>Ceratobasidiaceae</taxon>
        <taxon>Rhizoctonia</taxon>
    </lineage>
</organism>
<proteinExistence type="predicted"/>
<dbReference type="AlphaFoldDB" id="A0A8H3GBH0"/>
<sequence length="88" mass="10454">MGAQDDESHAIYLYKAQEFVDKLEQSKKKLADVTRKRHGGRFADQWNITEALDTYEKQFVDARLEFLEARFEFFVSNIIFKFSLCNHE</sequence>
<dbReference type="EMBL" id="CAJMXA010000883">
    <property type="protein sequence ID" value="CAE6445539.1"/>
    <property type="molecule type" value="Genomic_DNA"/>
</dbReference>
<protein>
    <submittedName>
        <fullName evidence="1">Uncharacterized protein</fullName>
    </submittedName>
</protein>
<evidence type="ECO:0000313" key="2">
    <source>
        <dbReference type="Proteomes" id="UP000663853"/>
    </source>
</evidence>
<gene>
    <name evidence="1" type="ORF">RDB_LOCUS42132</name>
</gene>
<dbReference type="Proteomes" id="UP000663853">
    <property type="component" value="Unassembled WGS sequence"/>
</dbReference>